<evidence type="ECO:0000256" key="6">
    <source>
        <dbReference type="SAM" id="Phobius"/>
    </source>
</evidence>
<evidence type="ECO:0000313" key="7">
    <source>
        <dbReference type="EMBL" id="MBV7273639.1"/>
    </source>
</evidence>
<dbReference type="GO" id="GO:0012505">
    <property type="term" value="C:endomembrane system"/>
    <property type="evidence" value="ECO:0007669"/>
    <property type="project" value="UniProtKB-SubCell"/>
</dbReference>
<keyword evidence="4 6" id="KW-1133">Transmembrane helix</keyword>
<protein>
    <submittedName>
        <fullName evidence="7">DUF445 family protein</fullName>
    </submittedName>
</protein>
<dbReference type="PANTHER" id="PTHR35791:SF1">
    <property type="entry name" value="UPF0754 MEMBRANE PROTEIN YHEB"/>
    <property type="match status" value="1"/>
</dbReference>
<proteinExistence type="inferred from homology"/>
<evidence type="ECO:0000256" key="4">
    <source>
        <dbReference type="ARBA" id="ARBA00022989"/>
    </source>
</evidence>
<organism evidence="7 8">
    <name type="scientific">Clostridium thailandense</name>
    <dbReference type="NCBI Taxonomy" id="2794346"/>
    <lineage>
        <taxon>Bacteria</taxon>
        <taxon>Bacillati</taxon>
        <taxon>Bacillota</taxon>
        <taxon>Clostridia</taxon>
        <taxon>Eubacteriales</taxon>
        <taxon>Clostridiaceae</taxon>
        <taxon>Clostridium</taxon>
    </lineage>
</organism>
<feature type="transmembrane region" description="Helical" evidence="6">
    <location>
        <begin position="689"/>
        <end position="710"/>
    </location>
</feature>
<name>A0A949TIU7_9CLOT</name>
<dbReference type="InterPro" id="IPR007383">
    <property type="entry name" value="DUF445"/>
</dbReference>
<evidence type="ECO:0000313" key="8">
    <source>
        <dbReference type="Proteomes" id="UP000694308"/>
    </source>
</evidence>
<evidence type="ECO:0000256" key="2">
    <source>
        <dbReference type="ARBA" id="ARBA00008053"/>
    </source>
</evidence>
<comment type="similarity">
    <text evidence="2">Belongs to the UPF0754 family.</text>
</comment>
<reference evidence="7" key="1">
    <citation type="submission" date="2020-12" db="EMBL/GenBank/DDBJ databases">
        <title>Clostridium thailandense sp. nov., a novel acetogenic bacterium isolated from peat land soil in Thailand.</title>
        <authorList>
            <person name="Chaikitkaew S."/>
            <person name="Birkeland N.K."/>
        </authorList>
    </citation>
    <scope>NUCLEOTIDE SEQUENCE</scope>
    <source>
        <strain evidence="7">PL3</strain>
    </source>
</reference>
<evidence type="ECO:0000256" key="5">
    <source>
        <dbReference type="ARBA" id="ARBA00023136"/>
    </source>
</evidence>
<keyword evidence="8" id="KW-1185">Reference proteome</keyword>
<sequence>MQFNLIKEILTGSITGYITNAIAIKMIFREYGIGKLKLGGVIVKTREEFINNISSLIEREIINPQTLSDELSKESFKNSIGNLTYDLLNTVIYKNASDLKLGNFDGFDSTIDKTEVYMKQCVEEQFPIVFDNICKGIYLKDIFNEKQVQSISEQIFDSVLYLFNSSDFVEKTIKDFYEENGKINFGEFFENKLLDVICDNVKASMKDFHVKLKNNYDEDINSVFENTIEALEINKILTLLEERISQKKIVDFIGDNASLRLSSNLILKIKEFTETDDGKKLIDDFSGELYNLLKNIDKPIFEIFSDNLKSNAESFLKDKLQYAVKEMILWIEKNKEDIDLLIEGAIDDTISSIDDGMKKNILDLVKDKFLNDVSKKFDIVAKITEYLEQNTDIDYISKDITLSIVNYLKEEKISDIIYKLEKNEIFTVESLKSAINYSISSYISYIPEDYFCSFLDRKIEDIFNIDLVSVFKNYIKEPIIYSLKHSYIYTEKVTEIFIEIVTRNIKNISNLDLNDIISEKDLSSNCDTIKKFIVEKLQDNKINFKDVVSAEIKKSLDSFNLYNGLNSEIRDVLLDKYIEQISNKASSLLKSSEELEVKKLCDIINGVDKVGDGITNFILSTIKKNLHGILQGNIKKAVSSNLRTLKDEELQTMVEGFMGKEMKPITVLGAFLGAIAGIGMYFFDNSVTQYNYLTAAFISVLVYAFVGWLTNVQALEMLFKPYYEKRVFGIKIPFTPGVIVSRKPKFAKSMSAFVDEELLKKNSLEALFSKSVDSICNSMKNTIAKDDYKIISDFLKKHLGMIENKSFSYLEKLAYRNKDIMSKSLYEKAEHLNLKDINFSKIKKRSEEEILLKIKSSNRSIYDVLNSGLKCNNEFSRVMPDNFKILLKDSMNDRVQKEIRNVITFIGEKDRRTEFLLRFSNKYEAVMDNSVREIVNYEDALKWQKVMSNIMEGKITSEKTRSNILKFIENKIVKETSDNKKLGEVFGGFFTKIIENNFDNILNRVVKAILREMTNNQQAISEVAISTTKESLNFFELMGYNMLGGDDVVASIVDKLINDKFPAFIEKKRGEFKQVVEEFINNKIFDSTVENLNLTFQYEEIWNIIDQFINDKENLEKLNSRVTKVSNSLFDWLTDIKLREYLSILSIDQFEGLLSILEDEMNFTLEKLKISTVKNEEVLVKDYTKFIFKVFEEKILSNKISMFTEGINEEDINGLSDKLNKLIYNSKSIKNGTTRLVQCLEDELKQKELRDLLDLYEFEEAIKSILGKVLEDEEINENFRNIICGMINDIADSNLSFIDSSTKEAVSNLVITSILDSASRNFSNVISIIDFRKITEAQINSMDPKEIEELFNSFAKKYFSKLKLYGLGGAVFGIHWIIGVITVILYVGHEIRDNIDK</sequence>
<dbReference type="EMBL" id="JAEEGC010000052">
    <property type="protein sequence ID" value="MBV7273639.1"/>
    <property type="molecule type" value="Genomic_DNA"/>
</dbReference>
<dbReference type="Proteomes" id="UP000694308">
    <property type="component" value="Unassembled WGS sequence"/>
</dbReference>
<dbReference type="RefSeq" id="WP_218320708.1">
    <property type="nucleotide sequence ID" value="NZ_JAEEGC010000052.1"/>
</dbReference>
<comment type="subcellular location">
    <subcellularLocation>
        <location evidence="1">Endomembrane system</location>
    </subcellularLocation>
</comment>
<keyword evidence="3 6" id="KW-0812">Transmembrane</keyword>
<dbReference type="PANTHER" id="PTHR35791">
    <property type="entry name" value="UPF0754 MEMBRANE PROTEIN YHEB"/>
    <property type="match status" value="1"/>
</dbReference>
<evidence type="ECO:0000256" key="1">
    <source>
        <dbReference type="ARBA" id="ARBA00004308"/>
    </source>
</evidence>
<evidence type="ECO:0000256" key="3">
    <source>
        <dbReference type="ARBA" id="ARBA00022692"/>
    </source>
</evidence>
<keyword evidence="5 6" id="KW-0472">Membrane</keyword>
<dbReference type="Pfam" id="PF04286">
    <property type="entry name" value="DUF445"/>
    <property type="match status" value="2"/>
</dbReference>
<feature type="transmembrane region" description="Helical" evidence="6">
    <location>
        <begin position="1364"/>
        <end position="1387"/>
    </location>
</feature>
<accession>A0A949TIU7</accession>
<feature type="transmembrane region" description="Helical" evidence="6">
    <location>
        <begin position="665"/>
        <end position="683"/>
    </location>
</feature>
<gene>
    <name evidence="7" type="ORF">I6U48_12025</name>
</gene>
<comment type="caution">
    <text evidence="7">The sequence shown here is derived from an EMBL/GenBank/DDBJ whole genome shotgun (WGS) entry which is preliminary data.</text>
</comment>